<evidence type="ECO:0000256" key="5">
    <source>
        <dbReference type="ARBA" id="ARBA00020261"/>
    </source>
</evidence>
<evidence type="ECO:0000256" key="4">
    <source>
        <dbReference type="ARBA" id="ARBA00010146"/>
    </source>
</evidence>
<evidence type="ECO:0000313" key="18">
    <source>
        <dbReference type="Proteomes" id="UP000789508"/>
    </source>
</evidence>
<name>A0A9N9A0K3_9GLOM</name>
<dbReference type="AlphaFoldDB" id="A0A9N9A0K3"/>
<dbReference type="GO" id="GO:0044732">
    <property type="term" value="C:mitotic spindle pole body"/>
    <property type="evidence" value="ECO:0007669"/>
    <property type="project" value="TreeGrafter"/>
</dbReference>
<evidence type="ECO:0000256" key="13">
    <source>
        <dbReference type="ARBA" id="ARBA00023242"/>
    </source>
</evidence>
<comment type="subcellular location">
    <subcellularLocation>
        <location evidence="3">Chromosome</location>
        <location evidence="3">Centromere</location>
        <location evidence="3">Kinetochore</location>
    </subcellularLocation>
    <subcellularLocation>
        <location evidence="2">Cytoplasm</location>
        <location evidence="2">Cytoskeleton</location>
        <location evidence="2">Spindle</location>
    </subcellularLocation>
    <subcellularLocation>
        <location evidence="1">Nucleus</location>
    </subcellularLocation>
</comment>
<evidence type="ECO:0000256" key="2">
    <source>
        <dbReference type="ARBA" id="ARBA00004186"/>
    </source>
</evidence>
<evidence type="ECO:0000256" key="14">
    <source>
        <dbReference type="ARBA" id="ARBA00023306"/>
    </source>
</evidence>
<dbReference type="OrthoDB" id="5566853at2759"/>
<keyword evidence="14" id="KW-0131">Cell cycle</keyword>
<dbReference type="GO" id="GO:0051301">
    <property type="term" value="P:cell division"/>
    <property type="evidence" value="ECO:0007669"/>
    <property type="project" value="UniProtKB-KW"/>
</dbReference>
<proteinExistence type="inferred from homology"/>
<comment type="similarity">
    <text evidence="4">Belongs to the DASH complex DAD1 family.</text>
</comment>
<evidence type="ECO:0000256" key="8">
    <source>
        <dbReference type="ARBA" id="ARBA00022618"/>
    </source>
</evidence>
<keyword evidence="7" id="KW-0963">Cytoplasm</keyword>
<keyword evidence="6" id="KW-0158">Chromosome</keyword>
<dbReference type="GO" id="GO:0051010">
    <property type="term" value="F:microtubule plus-end binding"/>
    <property type="evidence" value="ECO:0007669"/>
    <property type="project" value="TreeGrafter"/>
</dbReference>
<evidence type="ECO:0000256" key="16">
    <source>
        <dbReference type="ARBA" id="ARBA00030566"/>
    </source>
</evidence>
<keyword evidence="18" id="KW-1185">Reference proteome</keyword>
<keyword evidence="11" id="KW-0995">Kinetochore</keyword>
<accession>A0A9N9A0K3</accession>
<comment type="caution">
    <text evidence="17">The sequence shown here is derived from an EMBL/GenBank/DDBJ whole genome shotgun (WGS) entry which is preliminary data.</text>
</comment>
<dbReference type="Pfam" id="PF08649">
    <property type="entry name" value="DASH_Dad1"/>
    <property type="match status" value="1"/>
</dbReference>
<dbReference type="GO" id="GO:0042729">
    <property type="term" value="C:DASH complex"/>
    <property type="evidence" value="ECO:0007669"/>
    <property type="project" value="InterPro"/>
</dbReference>
<dbReference type="Proteomes" id="UP000789508">
    <property type="component" value="Unassembled WGS sequence"/>
</dbReference>
<keyword evidence="8" id="KW-0132">Cell division</keyword>
<evidence type="ECO:0000256" key="1">
    <source>
        <dbReference type="ARBA" id="ARBA00004123"/>
    </source>
</evidence>
<evidence type="ECO:0000256" key="10">
    <source>
        <dbReference type="ARBA" id="ARBA00022776"/>
    </source>
</evidence>
<evidence type="ECO:0000313" key="17">
    <source>
        <dbReference type="EMBL" id="CAG8512730.1"/>
    </source>
</evidence>
<sequence>MGSINVNTNNSNTTTEHTLFQKERDNLLNNILQGIEQVNTNMALLSKNLDSVTAVGKDFENVAALWKSFNSTIIVGRTDADLKEKNNN</sequence>
<keyword evidence="13" id="KW-0539">Nucleus</keyword>
<evidence type="ECO:0000256" key="6">
    <source>
        <dbReference type="ARBA" id="ARBA00022454"/>
    </source>
</evidence>
<keyword evidence="10" id="KW-0498">Mitosis</keyword>
<evidence type="ECO:0000256" key="15">
    <source>
        <dbReference type="ARBA" id="ARBA00023328"/>
    </source>
</evidence>
<keyword evidence="12" id="KW-0206">Cytoskeleton</keyword>
<evidence type="ECO:0000256" key="9">
    <source>
        <dbReference type="ARBA" id="ARBA00022701"/>
    </source>
</evidence>
<reference evidence="17" key="1">
    <citation type="submission" date="2021-06" db="EMBL/GenBank/DDBJ databases">
        <authorList>
            <person name="Kallberg Y."/>
            <person name="Tangrot J."/>
            <person name="Rosling A."/>
        </authorList>
    </citation>
    <scope>NUCLEOTIDE SEQUENCE</scope>
    <source>
        <strain evidence="17">FL130A</strain>
    </source>
</reference>
<gene>
    <name evidence="17" type="ORF">ALEPTO_LOCUS4058</name>
</gene>
<dbReference type="PANTHER" id="PTHR28025">
    <property type="entry name" value="DASH COMPLEX SUBUNIT DAD1"/>
    <property type="match status" value="1"/>
</dbReference>
<keyword evidence="9" id="KW-0493">Microtubule</keyword>
<keyword evidence="15" id="KW-0137">Centromere</keyword>
<dbReference type="EMBL" id="CAJVPS010000871">
    <property type="protein sequence ID" value="CAG8512730.1"/>
    <property type="molecule type" value="Genomic_DNA"/>
</dbReference>
<dbReference type="GO" id="GO:0072686">
    <property type="term" value="C:mitotic spindle"/>
    <property type="evidence" value="ECO:0007669"/>
    <property type="project" value="InterPro"/>
</dbReference>
<dbReference type="GO" id="GO:0005876">
    <property type="term" value="C:spindle microtubule"/>
    <property type="evidence" value="ECO:0007669"/>
    <property type="project" value="TreeGrafter"/>
</dbReference>
<evidence type="ECO:0000256" key="7">
    <source>
        <dbReference type="ARBA" id="ARBA00022490"/>
    </source>
</evidence>
<evidence type="ECO:0000256" key="12">
    <source>
        <dbReference type="ARBA" id="ARBA00023212"/>
    </source>
</evidence>
<dbReference type="InterPro" id="IPR013958">
    <property type="entry name" value="DASH_Dad1"/>
</dbReference>
<organism evidence="17 18">
    <name type="scientific">Ambispora leptoticha</name>
    <dbReference type="NCBI Taxonomy" id="144679"/>
    <lineage>
        <taxon>Eukaryota</taxon>
        <taxon>Fungi</taxon>
        <taxon>Fungi incertae sedis</taxon>
        <taxon>Mucoromycota</taxon>
        <taxon>Glomeromycotina</taxon>
        <taxon>Glomeromycetes</taxon>
        <taxon>Archaeosporales</taxon>
        <taxon>Ambisporaceae</taxon>
        <taxon>Ambispora</taxon>
    </lineage>
</organism>
<evidence type="ECO:0000256" key="11">
    <source>
        <dbReference type="ARBA" id="ARBA00022838"/>
    </source>
</evidence>
<protein>
    <recommendedName>
        <fullName evidence="5">DASH complex subunit DAD1</fullName>
    </recommendedName>
    <alternativeName>
        <fullName evidence="16">Outer kinetochore protein DAD1</fullName>
    </alternativeName>
</protein>
<dbReference type="PANTHER" id="PTHR28025:SF1">
    <property type="entry name" value="DASH COMPLEX SUBUNIT DAD1"/>
    <property type="match status" value="1"/>
</dbReference>
<evidence type="ECO:0000256" key="3">
    <source>
        <dbReference type="ARBA" id="ARBA00004629"/>
    </source>
</evidence>